<dbReference type="RefSeq" id="WP_126199994.1">
    <property type="nucleotide sequence ID" value="NZ_PELP01000052.1"/>
</dbReference>
<keyword evidence="3" id="KW-0732">Signal</keyword>
<keyword evidence="2" id="KW-0813">Transport</keyword>
<evidence type="ECO:0000256" key="3">
    <source>
        <dbReference type="ARBA" id="ARBA00022729"/>
    </source>
</evidence>
<comment type="caution">
    <text evidence="6">The sequence shown here is derived from an EMBL/GenBank/DDBJ whole genome shotgun (WGS) entry which is preliminary data.</text>
</comment>
<dbReference type="PANTHER" id="PTHR30483:SF6">
    <property type="entry name" value="PERIPLASMIC BINDING PROTEIN OF ABC TRANSPORTER FOR NATURAL AMINO ACIDS"/>
    <property type="match status" value="1"/>
</dbReference>
<dbReference type="InterPro" id="IPR028081">
    <property type="entry name" value="Leu-bd"/>
</dbReference>
<dbReference type="GO" id="GO:0006865">
    <property type="term" value="P:amino acid transport"/>
    <property type="evidence" value="ECO:0007669"/>
    <property type="project" value="UniProtKB-KW"/>
</dbReference>
<dbReference type="CDD" id="cd19981">
    <property type="entry name" value="PBP1_ABC_HAAT-like"/>
    <property type="match status" value="1"/>
</dbReference>
<dbReference type="PRINTS" id="PR00337">
    <property type="entry name" value="LEUILEVALBP"/>
</dbReference>
<dbReference type="InterPro" id="IPR028082">
    <property type="entry name" value="Peripla_BP_I"/>
</dbReference>
<reference evidence="6 7" key="1">
    <citation type="journal article" date="2019" name="Extremophiles">
        <title>Biogeography of thermophiles and predominance of Thermus scotoductus in domestic water heaters.</title>
        <authorList>
            <person name="Wilpiszeski R.L."/>
            <person name="Zhang Z."/>
            <person name="House C.H."/>
        </authorList>
    </citation>
    <scope>NUCLEOTIDE SEQUENCE [LARGE SCALE GENOMIC DNA]</scope>
    <source>
        <strain evidence="6 7">34_S34</strain>
    </source>
</reference>
<dbReference type="Gene3D" id="3.40.50.2300">
    <property type="match status" value="2"/>
</dbReference>
<dbReference type="AlphaFoldDB" id="A0A430RGA4"/>
<dbReference type="InterPro" id="IPR000709">
    <property type="entry name" value="Leu_Ile_Val-bd"/>
</dbReference>
<evidence type="ECO:0000259" key="5">
    <source>
        <dbReference type="Pfam" id="PF13458"/>
    </source>
</evidence>
<protein>
    <submittedName>
        <fullName evidence="6">Branched-chain amino acid ABC transporter substrate-binding protein</fullName>
    </submittedName>
</protein>
<dbReference type="Proteomes" id="UP000286734">
    <property type="component" value="Unassembled WGS sequence"/>
</dbReference>
<evidence type="ECO:0000313" key="6">
    <source>
        <dbReference type="EMBL" id="RTH06987.1"/>
    </source>
</evidence>
<organism evidence="6 7">
    <name type="scientific">Thermus scotoductus</name>
    <dbReference type="NCBI Taxonomy" id="37636"/>
    <lineage>
        <taxon>Bacteria</taxon>
        <taxon>Thermotogati</taxon>
        <taxon>Deinococcota</taxon>
        <taxon>Deinococci</taxon>
        <taxon>Thermales</taxon>
        <taxon>Thermaceae</taxon>
        <taxon>Thermus</taxon>
    </lineage>
</organism>
<evidence type="ECO:0000256" key="1">
    <source>
        <dbReference type="ARBA" id="ARBA00010062"/>
    </source>
</evidence>
<evidence type="ECO:0000256" key="4">
    <source>
        <dbReference type="ARBA" id="ARBA00022970"/>
    </source>
</evidence>
<gene>
    <name evidence="6" type="ORF">CSW47_02530</name>
</gene>
<dbReference type="PANTHER" id="PTHR30483">
    <property type="entry name" value="LEUCINE-SPECIFIC-BINDING PROTEIN"/>
    <property type="match status" value="1"/>
</dbReference>
<evidence type="ECO:0000256" key="2">
    <source>
        <dbReference type="ARBA" id="ARBA00022448"/>
    </source>
</evidence>
<evidence type="ECO:0000313" key="7">
    <source>
        <dbReference type="Proteomes" id="UP000286734"/>
    </source>
</evidence>
<name>A0A430RGA4_THESC</name>
<keyword evidence="4" id="KW-0029">Amino-acid transport</keyword>
<feature type="domain" description="Leucine-binding protein" evidence="5">
    <location>
        <begin position="20"/>
        <end position="357"/>
    </location>
</feature>
<proteinExistence type="inferred from homology"/>
<comment type="similarity">
    <text evidence="1">Belongs to the leucine-binding protein family.</text>
</comment>
<sequence>MRRVGFVLFWLLGAALAQGIKVGVLAPLSGPASADGKSVLSGIQIAADEINASGGLLGRKIELVVYDDQADPRLAVNFARRLIELDKVAFIIGGSYSGASLAASPVANEARVPFIAAYAVHPDITHGKPYAFRMGLLGPVQGRVGAFLVHRLGIKRVAILSIQNDFGRSLEQGFKDQAAKLGLEVVFSEVYPPGNQNFSPLLARLRASGAQALYASGYYAEAANLVRQARSLGLNIPIIGQEGYDSPKFIELAGPAAEGVYITTTLDRDSQNPEVQSFLRKYQERTGIPADMVGASGYAALKVMAQAARRAGGLDGPAVRRGLLGLINLETAVGKIFFFTSQGDPVKSATVQVVKNGQFRRFLNVTDLALLKP</sequence>
<dbReference type="InterPro" id="IPR051010">
    <property type="entry name" value="BCAA_transport"/>
</dbReference>
<dbReference type="EMBL" id="PELP01000052">
    <property type="protein sequence ID" value="RTH06987.1"/>
    <property type="molecule type" value="Genomic_DNA"/>
</dbReference>
<dbReference type="Pfam" id="PF13458">
    <property type="entry name" value="Peripla_BP_6"/>
    <property type="match status" value="1"/>
</dbReference>
<dbReference type="SUPFAM" id="SSF53822">
    <property type="entry name" value="Periplasmic binding protein-like I"/>
    <property type="match status" value="1"/>
</dbReference>
<accession>A0A430RGA4</accession>